<feature type="compositionally biased region" description="Polar residues" evidence="2">
    <location>
        <begin position="476"/>
        <end position="490"/>
    </location>
</feature>
<dbReference type="InterPro" id="IPR011990">
    <property type="entry name" value="TPR-like_helical_dom_sf"/>
</dbReference>
<keyword evidence="4" id="KW-1185">Reference proteome</keyword>
<name>A0A9W7XI12_9FUNG</name>
<dbReference type="PANTHER" id="PTHR47939">
    <property type="entry name" value="MEMBRANE-ASSOCIATED SALT-INDUCIBLE PROTEIN-LIKE"/>
    <property type="match status" value="1"/>
</dbReference>
<gene>
    <name evidence="3" type="ORF">LPJ64_005017</name>
</gene>
<comment type="caution">
    <text evidence="3">The sequence shown here is derived from an EMBL/GenBank/DDBJ whole genome shotgun (WGS) entry which is preliminary data.</text>
</comment>
<dbReference type="Proteomes" id="UP001145021">
    <property type="component" value="Unassembled WGS sequence"/>
</dbReference>
<dbReference type="InterPro" id="IPR050667">
    <property type="entry name" value="PPR-containing_protein"/>
</dbReference>
<organism evidence="3 4">
    <name type="scientific">Coemansia asiatica</name>
    <dbReference type="NCBI Taxonomy" id="1052880"/>
    <lineage>
        <taxon>Eukaryota</taxon>
        <taxon>Fungi</taxon>
        <taxon>Fungi incertae sedis</taxon>
        <taxon>Zoopagomycota</taxon>
        <taxon>Kickxellomycotina</taxon>
        <taxon>Kickxellomycetes</taxon>
        <taxon>Kickxellales</taxon>
        <taxon>Kickxellaceae</taxon>
        <taxon>Coemansia</taxon>
    </lineage>
</organism>
<evidence type="ECO:0008006" key="5">
    <source>
        <dbReference type="Google" id="ProtNLM"/>
    </source>
</evidence>
<accession>A0A9W7XI12</accession>
<reference evidence="3" key="1">
    <citation type="submission" date="2022-07" db="EMBL/GenBank/DDBJ databases">
        <title>Phylogenomic reconstructions and comparative analyses of Kickxellomycotina fungi.</title>
        <authorList>
            <person name="Reynolds N.K."/>
            <person name="Stajich J.E."/>
            <person name="Barry K."/>
            <person name="Grigoriev I.V."/>
            <person name="Crous P."/>
            <person name="Smith M.E."/>
        </authorList>
    </citation>
    <scope>NUCLEOTIDE SEQUENCE</scope>
    <source>
        <strain evidence="3">NBRC 105413</strain>
    </source>
</reference>
<feature type="region of interest" description="Disordered" evidence="2">
    <location>
        <begin position="476"/>
        <end position="497"/>
    </location>
</feature>
<evidence type="ECO:0000256" key="1">
    <source>
        <dbReference type="ARBA" id="ARBA00022737"/>
    </source>
</evidence>
<evidence type="ECO:0000313" key="3">
    <source>
        <dbReference type="EMBL" id="KAJ1643189.1"/>
    </source>
</evidence>
<proteinExistence type="predicted"/>
<dbReference type="AlphaFoldDB" id="A0A9W7XI12"/>
<evidence type="ECO:0000313" key="4">
    <source>
        <dbReference type="Proteomes" id="UP001145021"/>
    </source>
</evidence>
<protein>
    <recommendedName>
        <fullName evidence="5">Pentatricopeptide repeat-containing protein</fullName>
    </recommendedName>
</protein>
<keyword evidence="1" id="KW-0677">Repeat</keyword>
<dbReference type="Gene3D" id="1.25.40.10">
    <property type="entry name" value="Tetratricopeptide repeat domain"/>
    <property type="match status" value="1"/>
</dbReference>
<dbReference type="EMBL" id="JANBOH010000283">
    <property type="protein sequence ID" value="KAJ1643189.1"/>
    <property type="molecule type" value="Genomic_DNA"/>
</dbReference>
<evidence type="ECO:0000256" key="2">
    <source>
        <dbReference type="SAM" id="MobiDB-lite"/>
    </source>
</evidence>
<sequence length="693" mass="76956">MLSLATQCRQYTTIRLPRSQGSLPVASLTALTLWARTIHTLLTFSPQDKITSIAPLLRIQYPVRQRRGVRGYATATGIREIAGINAKEKEIAQLAQNSSTINKAVAMYKESLLLVPLDSLMPWMLLSRCYEMQDLAADALLWLSKSLSLIHINEPSNTMHDLLLLAYIKLGQDQQLRNFIMDFCASPAPISASTMALVLSELEGSSKDRSLACRLWEAIIKVPKFAPSRECVQLAIKIALHNQSIDLAVNTYQMVLAQKWSNVKPGFWAEKVMVYGLAINGMAQEAFEVAAATTEVSALSTSGTAAIQAIHKFELLLNGLSKSRCANEAIAVFWYVRDELGLYPSISMYNSLLGLLAANGASWDTITEYLDLIEKDGYSIPESLLNRVLLGVAKQGQMDMCNQILNIMASRHLPFNYIAVLAALEVYARQGDMEMIMRWYNVVYRALQHQTSLSSSQQLLVRIDSPRMAIGGAASLNQKDSISSSSNKPNDVSEIDNGENQYKSWSIEHPEQFIDYFIANNVLIWHRSVLACLIELMGELGDEQLVKQLWENISDFGLRVRTLKTSPSMYMSLARSLARHGLLSRYESLLCMWISDKSNKFSYSQQREALDFVKLCLENHRIALRKSARAGFVAAAAATADVDANAEAADEQIVDDHEYEESAVVSDTHSSIDGFSGTSSTLAADKSSGRYNL</sequence>
<dbReference type="PANTHER" id="PTHR47939:SF13">
    <property type="entry name" value="OS03G0201400 PROTEIN"/>
    <property type="match status" value="1"/>
</dbReference>